<dbReference type="Proteomes" id="UP000554482">
    <property type="component" value="Unassembled WGS sequence"/>
</dbReference>
<keyword evidence="2" id="KW-1185">Reference proteome</keyword>
<protein>
    <submittedName>
        <fullName evidence="1">Uncharacterized protein</fullName>
    </submittedName>
</protein>
<accession>A0A7J6WD23</accession>
<dbReference type="EMBL" id="JABWDY010018285">
    <property type="protein sequence ID" value="KAF5194768.1"/>
    <property type="molecule type" value="Genomic_DNA"/>
</dbReference>
<sequence>MNQDTQLKCIRILTLVASSFTKIQHQGTSIFLRILYSYQHPPDILTNKSVMEVSALLTIFSLVGLAKNAKTSKRRPQFFLNSQGHSYCIAICYRWLPINSPLFI</sequence>
<evidence type="ECO:0000313" key="2">
    <source>
        <dbReference type="Proteomes" id="UP000554482"/>
    </source>
</evidence>
<evidence type="ECO:0000313" key="1">
    <source>
        <dbReference type="EMBL" id="KAF5194768.1"/>
    </source>
</evidence>
<organism evidence="1 2">
    <name type="scientific">Thalictrum thalictroides</name>
    <name type="common">Rue-anemone</name>
    <name type="synonym">Anemone thalictroides</name>
    <dbReference type="NCBI Taxonomy" id="46969"/>
    <lineage>
        <taxon>Eukaryota</taxon>
        <taxon>Viridiplantae</taxon>
        <taxon>Streptophyta</taxon>
        <taxon>Embryophyta</taxon>
        <taxon>Tracheophyta</taxon>
        <taxon>Spermatophyta</taxon>
        <taxon>Magnoliopsida</taxon>
        <taxon>Ranunculales</taxon>
        <taxon>Ranunculaceae</taxon>
        <taxon>Thalictroideae</taxon>
        <taxon>Thalictrum</taxon>
    </lineage>
</organism>
<reference evidence="1 2" key="1">
    <citation type="submission" date="2020-06" db="EMBL/GenBank/DDBJ databases">
        <title>Transcriptomic and genomic resources for Thalictrum thalictroides and T. hernandezii: Facilitating candidate gene discovery in an emerging model plant lineage.</title>
        <authorList>
            <person name="Arias T."/>
            <person name="Riano-Pachon D.M."/>
            <person name="Di Stilio V.S."/>
        </authorList>
    </citation>
    <scope>NUCLEOTIDE SEQUENCE [LARGE SCALE GENOMIC DNA]</scope>
    <source>
        <strain evidence="2">cv. WT478/WT964</strain>
        <tissue evidence="1">Leaves</tissue>
    </source>
</reference>
<dbReference type="AlphaFoldDB" id="A0A7J6WD23"/>
<gene>
    <name evidence="1" type="ORF">FRX31_015649</name>
</gene>
<comment type="caution">
    <text evidence="1">The sequence shown here is derived from an EMBL/GenBank/DDBJ whole genome shotgun (WGS) entry which is preliminary data.</text>
</comment>
<proteinExistence type="predicted"/>
<name>A0A7J6WD23_THATH</name>